<comment type="caution">
    <text evidence="1">The sequence shown here is derived from an EMBL/GenBank/DDBJ whole genome shotgun (WGS) entry which is preliminary data.</text>
</comment>
<accession>A0AA39WR10</accession>
<evidence type="ECO:0000313" key="2">
    <source>
        <dbReference type="Proteomes" id="UP001175000"/>
    </source>
</evidence>
<dbReference type="EMBL" id="JAULSU010000004">
    <property type="protein sequence ID" value="KAK0619770.1"/>
    <property type="molecule type" value="Genomic_DNA"/>
</dbReference>
<dbReference type="AlphaFoldDB" id="A0AA39WR10"/>
<organism evidence="1 2">
    <name type="scientific">Immersiella caudata</name>
    <dbReference type="NCBI Taxonomy" id="314043"/>
    <lineage>
        <taxon>Eukaryota</taxon>
        <taxon>Fungi</taxon>
        <taxon>Dikarya</taxon>
        <taxon>Ascomycota</taxon>
        <taxon>Pezizomycotina</taxon>
        <taxon>Sordariomycetes</taxon>
        <taxon>Sordariomycetidae</taxon>
        <taxon>Sordariales</taxon>
        <taxon>Lasiosphaeriaceae</taxon>
        <taxon>Immersiella</taxon>
    </lineage>
</organism>
<protein>
    <submittedName>
        <fullName evidence="1">Uncharacterized protein</fullName>
    </submittedName>
</protein>
<evidence type="ECO:0000313" key="1">
    <source>
        <dbReference type="EMBL" id="KAK0619770.1"/>
    </source>
</evidence>
<keyword evidence="2" id="KW-1185">Reference proteome</keyword>
<sequence>MLSCCPSGGQPEWIRGERENTTMEKGQENWDFHSSSTPRFGCVVTLRVVLESSMMPLEQKALSLFCMFEYSFELVLIEENCSRSASWREPMPLSLDPTIASVTVGLAVGMAVVKLSSSTLVSQSVAPCLASAVPAVATVLENTRVFRVLVNFSLQIALKVLRVAWAREVACWGAPEAMHPRRLFRAATSCSQRMLCMDPSRRGTRDGLDGAEIELLVKSETDGPYNVPGPINYVPPLCPFSFYRWERLTVLHLSLFKSPIE</sequence>
<reference evidence="1" key="1">
    <citation type="submission" date="2023-06" db="EMBL/GenBank/DDBJ databases">
        <title>Genome-scale phylogeny and comparative genomics of the fungal order Sordariales.</title>
        <authorList>
            <consortium name="Lawrence Berkeley National Laboratory"/>
            <person name="Hensen N."/>
            <person name="Bonometti L."/>
            <person name="Westerberg I."/>
            <person name="Brannstrom I.O."/>
            <person name="Guillou S."/>
            <person name="Cros-Aarteil S."/>
            <person name="Calhoun S."/>
            <person name="Haridas S."/>
            <person name="Kuo A."/>
            <person name="Mondo S."/>
            <person name="Pangilinan J."/>
            <person name="Riley R."/>
            <person name="Labutti K."/>
            <person name="Andreopoulos B."/>
            <person name="Lipzen A."/>
            <person name="Chen C."/>
            <person name="Yanf M."/>
            <person name="Daum C."/>
            <person name="Ng V."/>
            <person name="Clum A."/>
            <person name="Steindorff A."/>
            <person name="Ohm R."/>
            <person name="Martin F."/>
            <person name="Silar P."/>
            <person name="Natvig D."/>
            <person name="Lalanne C."/>
            <person name="Gautier V."/>
            <person name="Ament-Velasquez S.L."/>
            <person name="Kruys A."/>
            <person name="Hutchinson M.I."/>
            <person name="Powell A.J."/>
            <person name="Barry K."/>
            <person name="Miller A.N."/>
            <person name="Grigoriev I.V."/>
            <person name="Debuchy R."/>
            <person name="Gladieux P."/>
            <person name="Thoren M.H."/>
            <person name="Johannesson H."/>
        </authorList>
    </citation>
    <scope>NUCLEOTIDE SEQUENCE</scope>
    <source>
        <strain evidence="1">CBS 606.72</strain>
    </source>
</reference>
<dbReference type="Proteomes" id="UP001175000">
    <property type="component" value="Unassembled WGS sequence"/>
</dbReference>
<proteinExistence type="predicted"/>
<name>A0AA39WR10_9PEZI</name>
<gene>
    <name evidence="1" type="ORF">B0T14DRAFT_212646</name>
</gene>